<keyword evidence="4" id="KW-1185">Reference proteome</keyword>
<dbReference type="Proteomes" id="UP000186922">
    <property type="component" value="Unassembled WGS sequence"/>
</dbReference>
<dbReference type="OrthoDB" id="10526908at2759"/>
<protein>
    <submittedName>
        <fullName evidence="3">Uncharacterized protein</fullName>
    </submittedName>
</protein>
<reference evidence="3 4" key="1">
    <citation type="journal article" date="2016" name="Nat. Commun.">
        <title>Extremotolerant tardigrade genome and improved radiotolerance of human cultured cells by tardigrade-unique protein.</title>
        <authorList>
            <person name="Hashimoto T."/>
            <person name="Horikawa D.D."/>
            <person name="Saito Y."/>
            <person name="Kuwahara H."/>
            <person name="Kozuka-Hata H."/>
            <person name="Shin-I T."/>
            <person name="Minakuchi Y."/>
            <person name="Ohishi K."/>
            <person name="Motoyama A."/>
            <person name="Aizu T."/>
            <person name="Enomoto A."/>
            <person name="Kondo K."/>
            <person name="Tanaka S."/>
            <person name="Hara Y."/>
            <person name="Koshikawa S."/>
            <person name="Sagara H."/>
            <person name="Miura T."/>
            <person name="Yokobori S."/>
            <person name="Miyagawa K."/>
            <person name="Suzuki Y."/>
            <person name="Kubo T."/>
            <person name="Oyama M."/>
            <person name="Kohara Y."/>
            <person name="Fujiyama A."/>
            <person name="Arakawa K."/>
            <person name="Katayama T."/>
            <person name="Toyoda A."/>
            <person name="Kunieda T."/>
        </authorList>
    </citation>
    <scope>NUCLEOTIDE SEQUENCE [LARGE SCALE GENOMIC DNA]</scope>
    <source>
        <strain evidence="3 4">YOKOZUNA-1</strain>
    </source>
</reference>
<keyword evidence="1" id="KW-1133">Transmembrane helix</keyword>
<evidence type="ECO:0000313" key="3">
    <source>
        <dbReference type="EMBL" id="GAU99849.1"/>
    </source>
</evidence>
<organism evidence="3 4">
    <name type="scientific">Ramazzottius varieornatus</name>
    <name type="common">Water bear</name>
    <name type="synonym">Tardigrade</name>
    <dbReference type="NCBI Taxonomy" id="947166"/>
    <lineage>
        <taxon>Eukaryota</taxon>
        <taxon>Metazoa</taxon>
        <taxon>Ecdysozoa</taxon>
        <taxon>Tardigrada</taxon>
        <taxon>Eutardigrada</taxon>
        <taxon>Parachela</taxon>
        <taxon>Hypsibioidea</taxon>
        <taxon>Ramazzottiidae</taxon>
        <taxon>Ramazzottius</taxon>
    </lineage>
</organism>
<feature type="chain" id="PRO_5008898331" evidence="2">
    <location>
        <begin position="26"/>
        <end position="124"/>
    </location>
</feature>
<evidence type="ECO:0000313" key="4">
    <source>
        <dbReference type="Proteomes" id="UP000186922"/>
    </source>
</evidence>
<evidence type="ECO:0000256" key="2">
    <source>
        <dbReference type="SAM" id="SignalP"/>
    </source>
</evidence>
<feature type="transmembrane region" description="Helical" evidence="1">
    <location>
        <begin position="103"/>
        <end position="123"/>
    </location>
</feature>
<dbReference type="EMBL" id="BDGG01000005">
    <property type="protein sequence ID" value="GAU99849.1"/>
    <property type="molecule type" value="Genomic_DNA"/>
</dbReference>
<name>A0A1D1VDX9_RAMVA</name>
<keyword evidence="1" id="KW-0472">Membrane</keyword>
<feature type="signal peptide" evidence="2">
    <location>
        <begin position="1"/>
        <end position="25"/>
    </location>
</feature>
<dbReference type="AlphaFoldDB" id="A0A1D1VDX9"/>
<evidence type="ECO:0000256" key="1">
    <source>
        <dbReference type="SAM" id="Phobius"/>
    </source>
</evidence>
<gene>
    <name evidence="3" type="primary">RvY_10789-1</name>
    <name evidence="3" type="synonym">RvY_10789.1</name>
    <name evidence="3" type="ORF">RvY_10789</name>
</gene>
<keyword evidence="2" id="KW-0732">Signal</keyword>
<keyword evidence="1" id="KW-0812">Transmembrane</keyword>
<accession>A0A1D1VDX9</accession>
<comment type="caution">
    <text evidence="3">The sequence shown here is derived from an EMBL/GenBank/DDBJ whole genome shotgun (WGS) entry which is preliminary data.</text>
</comment>
<proteinExistence type="predicted"/>
<sequence length="124" mass="13373">MWSGRKFSLIPLCTIFAYLVENATAQLVQSSQRSSYMGEFAALPWSLAWLNPSYTGFYGGLGNVGQLQPDSAYFGGAGAQVVPGGGGYNFAMGAYNSAPSRHSTHFCLIATFTLYITSLFTLIF</sequence>